<proteinExistence type="predicted"/>
<sequence length="66" mass="7674">MSLDFCCDIRMVGSEFGVNNMKAWIHPALYQRFRLVVVVSWCGEYFLGTLWAPWYQLSIVTTPQPT</sequence>
<dbReference type="EMBL" id="WNYA01000002">
    <property type="protein sequence ID" value="KAG8584541.1"/>
    <property type="molecule type" value="Genomic_DNA"/>
</dbReference>
<comment type="caution">
    <text evidence="1">The sequence shown here is derived from an EMBL/GenBank/DDBJ whole genome shotgun (WGS) entry which is preliminary data.</text>
</comment>
<dbReference type="AlphaFoldDB" id="A0AAV7CIP6"/>
<evidence type="ECO:0000313" key="1">
    <source>
        <dbReference type="EMBL" id="KAG8584541.1"/>
    </source>
</evidence>
<accession>A0AAV7CIP6</accession>
<evidence type="ECO:0000313" key="2">
    <source>
        <dbReference type="Proteomes" id="UP000824782"/>
    </source>
</evidence>
<keyword evidence="2" id="KW-1185">Reference proteome</keyword>
<protein>
    <submittedName>
        <fullName evidence="1">Uncharacterized protein</fullName>
    </submittedName>
</protein>
<name>A0AAV7CIP6_ENGPU</name>
<organism evidence="1 2">
    <name type="scientific">Engystomops pustulosus</name>
    <name type="common">Tungara frog</name>
    <name type="synonym">Physalaemus pustulosus</name>
    <dbReference type="NCBI Taxonomy" id="76066"/>
    <lineage>
        <taxon>Eukaryota</taxon>
        <taxon>Metazoa</taxon>
        <taxon>Chordata</taxon>
        <taxon>Craniata</taxon>
        <taxon>Vertebrata</taxon>
        <taxon>Euteleostomi</taxon>
        <taxon>Amphibia</taxon>
        <taxon>Batrachia</taxon>
        <taxon>Anura</taxon>
        <taxon>Neobatrachia</taxon>
        <taxon>Hyloidea</taxon>
        <taxon>Leptodactylidae</taxon>
        <taxon>Leiuperinae</taxon>
        <taxon>Engystomops</taxon>
    </lineage>
</organism>
<reference evidence="1" key="1">
    <citation type="thesis" date="2020" institute="ProQuest LLC" country="789 East Eisenhower Parkway, Ann Arbor, MI, USA">
        <title>Comparative Genomics and Chromosome Evolution.</title>
        <authorList>
            <person name="Mudd A.B."/>
        </authorList>
    </citation>
    <scope>NUCLEOTIDE SEQUENCE</scope>
    <source>
        <strain evidence="1">237g6f4</strain>
        <tissue evidence="1">Blood</tissue>
    </source>
</reference>
<gene>
    <name evidence="1" type="ORF">GDO81_004655</name>
</gene>
<dbReference type="Proteomes" id="UP000824782">
    <property type="component" value="Unassembled WGS sequence"/>
</dbReference>